<evidence type="ECO:0000256" key="4">
    <source>
        <dbReference type="SAM" id="MobiDB-lite"/>
    </source>
</evidence>
<feature type="compositionally biased region" description="Polar residues" evidence="4">
    <location>
        <begin position="1"/>
        <end position="21"/>
    </location>
</feature>
<dbReference type="GO" id="GO:0030313">
    <property type="term" value="C:cell envelope"/>
    <property type="evidence" value="ECO:0007669"/>
    <property type="project" value="UniProtKB-SubCell"/>
</dbReference>
<protein>
    <submittedName>
        <fullName evidence="5">Putative lipoprotein</fullName>
    </submittedName>
</protein>
<accession>W7IUZ8</accession>
<dbReference type="STRING" id="909613.UO65_4154"/>
<keyword evidence="5" id="KW-0449">Lipoprotein</keyword>
<keyword evidence="3" id="KW-0472">Membrane</keyword>
<proteinExistence type="inferred from homology"/>
<keyword evidence="6" id="KW-1185">Reference proteome</keyword>
<dbReference type="InterPro" id="IPR009830">
    <property type="entry name" value="LppX/LprAFG"/>
</dbReference>
<name>W7IUZ8_9PSEU</name>
<dbReference type="Pfam" id="PF07161">
    <property type="entry name" value="LppX_LprAFG"/>
    <property type="match status" value="1"/>
</dbReference>
<dbReference type="EMBL" id="AYXG01000154">
    <property type="protein sequence ID" value="EWC60552.1"/>
    <property type="molecule type" value="Genomic_DNA"/>
</dbReference>
<comment type="subcellular location">
    <subcellularLocation>
        <location evidence="1">Cell envelope</location>
    </subcellularLocation>
</comment>
<reference evidence="5 6" key="1">
    <citation type="journal article" date="2014" name="Genome Announc.">
        <title>Draft Genome Sequence of the Antitrypanosomally Active Sponge-Associated Bacterium Actinokineospora sp. Strain EG49.</title>
        <authorList>
            <person name="Harjes J."/>
            <person name="Ryu T."/>
            <person name="Abdelmohsen U.R."/>
            <person name="Moitinho-Silva L."/>
            <person name="Horn H."/>
            <person name="Ravasi T."/>
            <person name="Hentschel U."/>
        </authorList>
    </citation>
    <scope>NUCLEOTIDE SEQUENCE [LARGE SCALE GENOMIC DNA]</scope>
    <source>
        <strain evidence="5 6">EG49</strain>
    </source>
</reference>
<dbReference type="AlphaFoldDB" id="W7IUZ8"/>
<dbReference type="InterPro" id="IPR029046">
    <property type="entry name" value="LolA/LolB/LppX"/>
</dbReference>
<gene>
    <name evidence="5" type="ORF">UO65_4154</name>
</gene>
<comment type="caution">
    <text evidence="5">The sequence shown here is derived from an EMBL/GenBank/DDBJ whole genome shotgun (WGS) entry which is preliminary data.</text>
</comment>
<dbReference type="Proteomes" id="UP000019277">
    <property type="component" value="Unassembled WGS sequence"/>
</dbReference>
<dbReference type="CDD" id="cd16334">
    <property type="entry name" value="LppX-like"/>
    <property type="match status" value="1"/>
</dbReference>
<evidence type="ECO:0000313" key="6">
    <source>
        <dbReference type="Proteomes" id="UP000019277"/>
    </source>
</evidence>
<keyword evidence="3" id="KW-1003">Cell membrane</keyword>
<dbReference type="SUPFAM" id="SSF89392">
    <property type="entry name" value="Prokaryotic lipoproteins and lipoprotein localization factors"/>
    <property type="match status" value="1"/>
</dbReference>
<evidence type="ECO:0000256" key="1">
    <source>
        <dbReference type="ARBA" id="ARBA00004196"/>
    </source>
</evidence>
<evidence type="ECO:0000313" key="5">
    <source>
        <dbReference type="EMBL" id="EWC60552.1"/>
    </source>
</evidence>
<comment type="similarity">
    <text evidence="2">Belongs to the LppX/LprAFG lipoprotein family.</text>
</comment>
<dbReference type="eggNOG" id="ENOG50338Y0">
    <property type="taxonomic scope" value="Bacteria"/>
</dbReference>
<evidence type="ECO:0000256" key="2">
    <source>
        <dbReference type="ARBA" id="ARBA00009194"/>
    </source>
</evidence>
<sequence>MLVSGCTSNGGSTPGGQTSTLPDGAALLKSATEATRKIETVHFSLKVNGTVNAIPVQNADGDITRLGGGGAQGTVKLTLLGQLIEGKFVLTPDDLYLQGPTGGYQKLDASLVTNIYDPSAILDPDRGVANVLGNIQDPKTEKRETVDGVDAFKVNGRVAKDVVSRVVPGVSSDVDLSIWVRDNDTRDPVKATVEVPQGDQTATVDLSLSEIGKPVTITPPN</sequence>
<evidence type="ECO:0000256" key="3">
    <source>
        <dbReference type="ARBA" id="ARBA00022475"/>
    </source>
</evidence>
<feature type="region of interest" description="Disordered" evidence="4">
    <location>
        <begin position="1"/>
        <end position="22"/>
    </location>
</feature>
<dbReference type="Gene3D" id="2.50.20.20">
    <property type="match status" value="1"/>
</dbReference>
<organism evidence="5 6">
    <name type="scientific">Actinokineospora spheciospongiae</name>
    <dbReference type="NCBI Taxonomy" id="909613"/>
    <lineage>
        <taxon>Bacteria</taxon>
        <taxon>Bacillati</taxon>
        <taxon>Actinomycetota</taxon>
        <taxon>Actinomycetes</taxon>
        <taxon>Pseudonocardiales</taxon>
        <taxon>Pseudonocardiaceae</taxon>
        <taxon>Actinokineospora</taxon>
    </lineage>
</organism>